<evidence type="ECO:0000256" key="5">
    <source>
        <dbReference type="ARBA" id="ARBA00023180"/>
    </source>
</evidence>
<dbReference type="GO" id="GO:0008239">
    <property type="term" value="F:dipeptidyl-peptidase activity"/>
    <property type="evidence" value="ECO:0007669"/>
    <property type="project" value="TreeGrafter"/>
</dbReference>
<accession>A0A3M7MC83</accession>
<dbReference type="Gene3D" id="3.40.50.1820">
    <property type="entry name" value="alpha/beta hydrolase"/>
    <property type="match status" value="2"/>
</dbReference>
<protein>
    <submittedName>
        <fullName evidence="6">Extracelular serine carboxypeptidase</fullName>
    </submittedName>
</protein>
<dbReference type="AlphaFoldDB" id="A0A3M7MC83"/>
<evidence type="ECO:0000256" key="1">
    <source>
        <dbReference type="ARBA" id="ARBA00011079"/>
    </source>
</evidence>
<organism evidence="6 7">
    <name type="scientific">Pyrenophora seminiperda CCB06</name>
    <dbReference type="NCBI Taxonomy" id="1302712"/>
    <lineage>
        <taxon>Eukaryota</taxon>
        <taxon>Fungi</taxon>
        <taxon>Dikarya</taxon>
        <taxon>Ascomycota</taxon>
        <taxon>Pezizomycotina</taxon>
        <taxon>Dothideomycetes</taxon>
        <taxon>Pleosporomycetidae</taxon>
        <taxon>Pleosporales</taxon>
        <taxon>Pleosporineae</taxon>
        <taxon>Pleosporaceae</taxon>
        <taxon>Pyrenophora</taxon>
    </lineage>
</organism>
<dbReference type="InterPro" id="IPR029058">
    <property type="entry name" value="AB_hydrolase_fold"/>
</dbReference>
<evidence type="ECO:0000313" key="6">
    <source>
        <dbReference type="EMBL" id="RMZ72143.1"/>
    </source>
</evidence>
<proteinExistence type="inferred from homology"/>
<dbReference type="GO" id="GO:0006508">
    <property type="term" value="P:proteolysis"/>
    <property type="evidence" value="ECO:0007669"/>
    <property type="project" value="UniProtKB-KW"/>
</dbReference>
<keyword evidence="6" id="KW-0121">Carboxypeptidase</keyword>
<dbReference type="GO" id="GO:0004180">
    <property type="term" value="F:carboxypeptidase activity"/>
    <property type="evidence" value="ECO:0007669"/>
    <property type="project" value="UniProtKB-KW"/>
</dbReference>
<dbReference type="SUPFAM" id="SSF53474">
    <property type="entry name" value="alpha/beta-Hydrolases"/>
    <property type="match status" value="1"/>
</dbReference>
<dbReference type="GO" id="GO:0070008">
    <property type="term" value="F:serine-type exopeptidase activity"/>
    <property type="evidence" value="ECO:0007669"/>
    <property type="project" value="InterPro"/>
</dbReference>
<dbReference type="Proteomes" id="UP000265663">
    <property type="component" value="Unassembled WGS sequence"/>
</dbReference>
<reference evidence="6 7" key="1">
    <citation type="journal article" date="2014" name="PLoS ONE">
        <title>De novo Genome Assembly of the Fungal Plant Pathogen Pyrenophora semeniperda.</title>
        <authorList>
            <person name="Soliai M.M."/>
            <person name="Meyer S.E."/>
            <person name="Udall J.A."/>
            <person name="Elzinga D.E."/>
            <person name="Hermansen R.A."/>
            <person name="Bodily P.M."/>
            <person name="Hart A.A."/>
            <person name="Coleman C.E."/>
        </authorList>
    </citation>
    <scope>NUCLEOTIDE SEQUENCE [LARGE SCALE GENOMIC DNA]</scope>
    <source>
        <strain evidence="6 7">CCB06</strain>
        <tissue evidence="6">Mycelium</tissue>
    </source>
</reference>
<dbReference type="Pfam" id="PF05577">
    <property type="entry name" value="Peptidase_S28"/>
    <property type="match status" value="1"/>
</dbReference>
<dbReference type="PANTHER" id="PTHR11010">
    <property type="entry name" value="PROTEASE S28 PRO-X CARBOXYPEPTIDASE-RELATED"/>
    <property type="match status" value="1"/>
</dbReference>
<comment type="similarity">
    <text evidence="1">Belongs to the peptidase S28 family.</text>
</comment>
<dbReference type="PANTHER" id="PTHR11010:SF117">
    <property type="entry name" value="SERINE PROTEASE 16"/>
    <property type="match status" value="1"/>
</dbReference>
<evidence type="ECO:0000256" key="4">
    <source>
        <dbReference type="ARBA" id="ARBA00022801"/>
    </source>
</evidence>
<dbReference type="OrthoDB" id="1735038at2759"/>
<dbReference type="EMBL" id="KE747829">
    <property type="protein sequence ID" value="RMZ72143.1"/>
    <property type="molecule type" value="Genomic_DNA"/>
</dbReference>
<evidence type="ECO:0000256" key="2">
    <source>
        <dbReference type="ARBA" id="ARBA00022670"/>
    </source>
</evidence>
<gene>
    <name evidence="6" type="ORF">GMOD_00007141</name>
</gene>
<keyword evidence="2" id="KW-0645">Protease</keyword>
<keyword evidence="3" id="KW-0732">Signal</keyword>
<name>A0A3M7MC83_9PLEO</name>
<sequence>MKSVLVPRIVFDEFISGFHVIEPSLVLLLGLEFKMKVLRTLIGGLAALGVGVGVSASAAPRWTSKRAAKEAYAPHTIDMPIDHFPESSRYVPHTNATFKQRYFFDSSYYKPGGPVFLYIGGETSGESRFSNLQTGIIQIMMEKFNGLGVILENRYYGESYPFNTSTTDELRFLTTEQTIADNAYFREHATFPGVNASLSGPDVPWIMYGGSLAGAHTAFTMKTYNDKFAGGIGSSATVQALLEYPQWYTPIMKYAPADCVSRIVNIIDKIDNLIWSDNKAGIQAVKEVFGLGSLSSLGDFAMTIAFPIGGPMNYPTNTWQELNWSPLYGSSDFWNFCSNVTNPSPPENISSVDTALAKYTNGEAWTGLGNYANYIKQTLLPMCTSGRIDSTDPGCFSTQNQTYYADVTNSAARSYLYSTCSESGGYQVAPAMGPSLLSRAVQIPYTQQWCTWAFPSGRFNSIPATPALHYYNKYGGWDLQAENLALIDGNTDVWLDLCSHSTIAASGPRISSDRFPSYLIAGAGHHWDSYGIGDVGAEPAYIREAHYWEMRTMGRFLEGWGERVG</sequence>
<keyword evidence="5" id="KW-0325">Glycoprotein</keyword>
<evidence type="ECO:0000313" key="7">
    <source>
        <dbReference type="Proteomes" id="UP000265663"/>
    </source>
</evidence>
<keyword evidence="7" id="KW-1185">Reference proteome</keyword>
<evidence type="ECO:0000256" key="3">
    <source>
        <dbReference type="ARBA" id="ARBA00022729"/>
    </source>
</evidence>
<dbReference type="InterPro" id="IPR008758">
    <property type="entry name" value="Peptidase_S28"/>
</dbReference>
<keyword evidence="4" id="KW-0378">Hydrolase</keyword>